<gene>
    <name evidence="1" type="ORF">ACFS5M_14105</name>
</gene>
<accession>A0ABW5WSD4</accession>
<reference evidence="2" key="1">
    <citation type="journal article" date="2019" name="Int. J. Syst. Evol. Microbiol.">
        <title>The Global Catalogue of Microorganisms (GCM) 10K type strain sequencing project: providing services to taxonomists for standard genome sequencing and annotation.</title>
        <authorList>
            <consortium name="The Broad Institute Genomics Platform"/>
            <consortium name="The Broad Institute Genome Sequencing Center for Infectious Disease"/>
            <person name="Wu L."/>
            <person name="Ma J."/>
        </authorList>
    </citation>
    <scope>NUCLEOTIDE SEQUENCE [LARGE SCALE GENOMIC DNA]</scope>
    <source>
        <strain evidence="2">KCTC 32141</strain>
    </source>
</reference>
<evidence type="ECO:0000313" key="2">
    <source>
        <dbReference type="Proteomes" id="UP001597533"/>
    </source>
</evidence>
<evidence type="ECO:0000313" key="1">
    <source>
        <dbReference type="EMBL" id="MFD2824812.1"/>
    </source>
</evidence>
<dbReference type="EMBL" id="JBHUOV010000017">
    <property type="protein sequence ID" value="MFD2824812.1"/>
    <property type="molecule type" value="Genomic_DNA"/>
</dbReference>
<name>A0ABW5WSD4_9FLAO</name>
<organism evidence="1 2">
    <name type="scientific">Lacinutrix iliipiscaria</name>
    <dbReference type="NCBI Taxonomy" id="1230532"/>
    <lineage>
        <taxon>Bacteria</taxon>
        <taxon>Pseudomonadati</taxon>
        <taxon>Bacteroidota</taxon>
        <taxon>Flavobacteriia</taxon>
        <taxon>Flavobacteriales</taxon>
        <taxon>Flavobacteriaceae</taxon>
        <taxon>Lacinutrix</taxon>
    </lineage>
</organism>
<comment type="caution">
    <text evidence="1">The sequence shown here is derived from an EMBL/GenBank/DDBJ whole genome shotgun (WGS) entry which is preliminary data.</text>
</comment>
<protein>
    <submittedName>
        <fullName evidence="1">Uncharacterized protein</fullName>
    </submittedName>
</protein>
<keyword evidence="2" id="KW-1185">Reference proteome</keyword>
<dbReference type="RefSeq" id="WP_183490176.1">
    <property type="nucleotide sequence ID" value="NZ_JBHUOV010000017.1"/>
</dbReference>
<sequence length="55" mass="6444">MKESDIDNALEEIFKSSSLKSELGLDKNKVYNLRNRNRIEQKLKVLFDAGYLKLK</sequence>
<dbReference type="Proteomes" id="UP001597533">
    <property type="component" value="Unassembled WGS sequence"/>
</dbReference>
<proteinExistence type="predicted"/>